<organism evidence="2 3">
    <name type="scientific">Trichinella zimbabwensis</name>
    <dbReference type="NCBI Taxonomy" id="268475"/>
    <lineage>
        <taxon>Eukaryota</taxon>
        <taxon>Metazoa</taxon>
        <taxon>Ecdysozoa</taxon>
        <taxon>Nematoda</taxon>
        <taxon>Enoplea</taxon>
        <taxon>Dorylaimia</taxon>
        <taxon>Trichinellida</taxon>
        <taxon>Trichinellidae</taxon>
        <taxon>Trichinella</taxon>
    </lineage>
</organism>
<sequence length="85" mass="10173">MNNFAPGKMMLMFINVDMTLIQRVLTSQNCNNRIPQQEYYQYYRNHRPVQILRERKLMKWQLTVEAFITKKPCIEEPNASPPSQP</sequence>
<feature type="signal peptide" evidence="1">
    <location>
        <begin position="1"/>
        <end position="26"/>
    </location>
</feature>
<dbReference type="AlphaFoldDB" id="A0A0V1HD71"/>
<reference evidence="2 3" key="1">
    <citation type="submission" date="2015-01" db="EMBL/GenBank/DDBJ databases">
        <title>Evolution of Trichinella species and genotypes.</title>
        <authorList>
            <person name="Korhonen P.K."/>
            <person name="Edoardo P."/>
            <person name="Giuseppe L.R."/>
            <person name="Gasser R.B."/>
        </authorList>
    </citation>
    <scope>NUCLEOTIDE SEQUENCE [LARGE SCALE GENOMIC DNA]</scope>
    <source>
        <strain evidence="2">ISS1029</strain>
    </source>
</reference>
<dbReference type="EMBL" id="JYDP01000090">
    <property type="protein sequence ID" value="KRZ08176.1"/>
    <property type="molecule type" value="Genomic_DNA"/>
</dbReference>
<name>A0A0V1HD71_9BILA</name>
<comment type="caution">
    <text evidence="2">The sequence shown here is derived from an EMBL/GenBank/DDBJ whole genome shotgun (WGS) entry which is preliminary data.</text>
</comment>
<gene>
    <name evidence="2" type="ORF">T11_4386</name>
</gene>
<evidence type="ECO:0000256" key="1">
    <source>
        <dbReference type="SAM" id="SignalP"/>
    </source>
</evidence>
<evidence type="ECO:0000313" key="3">
    <source>
        <dbReference type="Proteomes" id="UP000055024"/>
    </source>
</evidence>
<proteinExistence type="predicted"/>
<evidence type="ECO:0000313" key="2">
    <source>
        <dbReference type="EMBL" id="KRZ08176.1"/>
    </source>
</evidence>
<keyword evidence="3" id="KW-1185">Reference proteome</keyword>
<dbReference type="Proteomes" id="UP000055024">
    <property type="component" value="Unassembled WGS sequence"/>
</dbReference>
<feature type="chain" id="PRO_5006879052" evidence="1">
    <location>
        <begin position="27"/>
        <end position="85"/>
    </location>
</feature>
<keyword evidence="1" id="KW-0732">Signal</keyword>
<protein>
    <submittedName>
        <fullName evidence="2">Uncharacterized protein</fullName>
    </submittedName>
</protein>
<accession>A0A0V1HD71</accession>